<organism evidence="6 7">
    <name type="scientific">Candidatus Fonsibacter lacus</name>
    <dbReference type="NCBI Taxonomy" id="2576439"/>
    <lineage>
        <taxon>Bacteria</taxon>
        <taxon>Pseudomonadati</taxon>
        <taxon>Pseudomonadota</taxon>
        <taxon>Alphaproteobacteria</taxon>
        <taxon>Candidatus Pelagibacterales</taxon>
        <taxon>Candidatus Pelagibacterales incertae sedis</taxon>
        <taxon>Candidatus Fonsibacter</taxon>
    </lineage>
</organism>
<evidence type="ECO:0000256" key="1">
    <source>
        <dbReference type="ARBA" id="ARBA00022490"/>
    </source>
</evidence>
<evidence type="ECO:0000256" key="4">
    <source>
        <dbReference type="ARBA" id="ARBA00022755"/>
    </source>
</evidence>
<name>A0A965LLW3_9PROT</name>
<dbReference type="Gene3D" id="3.30.1280.10">
    <property type="entry name" value="Phosphoribosylformylglycinamidine synthase subunit PurS"/>
    <property type="match status" value="1"/>
</dbReference>
<evidence type="ECO:0000313" key="7">
    <source>
        <dbReference type="Proteomes" id="UP000740727"/>
    </source>
</evidence>
<dbReference type="GO" id="GO:0016874">
    <property type="term" value="F:ligase activity"/>
    <property type="evidence" value="ECO:0007669"/>
    <property type="project" value="UniProtKB-KW"/>
</dbReference>
<dbReference type="InterPro" id="IPR003850">
    <property type="entry name" value="PurS"/>
</dbReference>
<dbReference type="EMBL" id="RFXN01000250">
    <property type="protein sequence ID" value="NBR94661.1"/>
    <property type="molecule type" value="Genomic_DNA"/>
</dbReference>
<dbReference type="AlphaFoldDB" id="A0A965LLW3"/>
<reference evidence="6" key="1">
    <citation type="submission" date="2018-10" db="EMBL/GenBank/DDBJ databases">
        <title>Iterative Subtractive Binning of Freshwater Chronoseries Metagenomes Recovers Nearly Complete Genomes from over Four Hundred Novel Species.</title>
        <authorList>
            <person name="Rodriguez-R L.M."/>
            <person name="Tsementzi D."/>
            <person name="Luo C."/>
            <person name="Konstantinidis K.T."/>
        </authorList>
    </citation>
    <scope>NUCLEOTIDE SEQUENCE</scope>
    <source>
        <strain evidence="6">WB5_2A_028</strain>
    </source>
</reference>
<comment type="caution">
    <text evidence="6">The sequence shown here is derived from an EMBL/GenBank/DDBJ whole genome shotgun (WGS) entry which is preliminary data.</text>
</comment>
<dbReference type="GO" id="GO:0006164">
    <property type="term" value="P:purine nucleotide biosynthetic process"/>
    <property type="evidence" value="ECO:0007669"/>
    <property type="project" value="UniProtKB-KW"/>
</dbReference>
<feature type="non-terminal residue" evidence="6">
    <location>
        <position position="1"/>
    </location>
</feature>
<keyword evidence="1" id="KW-0963">Cytoplasm</keyword>
<keyword evidence="3" id="KW-0547">Nucleotide-binding</keyword>
<evidence type="ECO:0000256" key="3">
    <source>
        <dbReference type="ARBA" id="ARBA00022741"/>
    </source>
</evidence>
<accession>A0A965LLW3</accession>
<dbReference type="PANTHER" id="PTHR34696:SF1">
    <property type="entry name" value="PHOSPHORIBOSYLFORMYLGLYCINAMIDINE SYNTHASE SUBUNIT PURS"/>
    <property type="match status" value="1"/>
</dbReference>
<dbReference type="InterPro" id="IPR036604">
    <property type="entry name" value="PurS-like_sf"/>
</dbReference>
<keyword evidence="5" id="KW-0067">ATP-binding</keyword>
<gene>
    <name evidence="6" type="ORF">EBT44_07640</name>
</gene>
<keyword evidence="2" id="KW-0436">Ligase</keyword>
<dbReference type="GO" id="GO:0005524">
    <property type="term" value="F:ATP binding"/>
    <property type="evidence" value="ECO:0007669"/>
    <property type="project" value="UniProtKB-KW"/>
</dbReference>
<proteinExistence type="predicted"/>
<evidence type="ECO:0000256" key="2">
    <source>
        <dbReference type="ARBA" id="ARBA00022598"/>
    </source>
</evidence>
<keyword evidence="4" id="KW-0658">Purine biosynthesis</keyword>
<evidence type="ECO:0000313" key="6">
    <source>
        <dbReference type="EMBL" id="NBR94661.1"/>
    </source>
</evidence>
<evidence type="ECO:0000256" key="5">
    <source>
        <dbReference type="ARBA" id="ARBA00022840"/>
    </source>
</evidence>
<dbReference type="Proteomes" id="UP000740727">
    <property type="component" value="Unassembled WGS sequence"/>
</dbReference>
<dbReference type="Pfam" id="PF02700">
    <property type="entry name" value="PurS"/>
    <property type="match status" value="1"/>
</dbReference>
<protein>
    <submittedName>
        <fullName evidence="6">Phosphoribosylformylglycinamidine synthase subunit PurS</fullName>
    </submittedName>
</protein>
<dbReference type="PANTHER" id="PTHR34696">
    <property type="entry name" value="PHOSPHORIBOSYLFORMYLGLYCINAMIDINE SYNTHASE SUBUNIT PURS"/>
    <property type="match status" value="1"/>
</dbReference>
<sequence>PQGDAISRALPRMGFSFAPTSVRQGKSFILTLDHAPSAAELKEIENAAATLLSNPVIETFTIRVEN</sequence>
<dbReference type="SUPFAM" id="SSF82697">
    <property type="entry name" value="PurS-like"/>
    <property type="match status" value="1"/>
</dbReference>